<reference evidence="4 5" key="1">
    <citation type="submission" date="2023-04" db="EMBL/GenBank/DDBJ databases">
        <title>Lysobacter sp. strain UC isolated from soil sample.</title>
        <authorList>
            <person name="Choksket S."/>
            <person name="Harshvardhan F."/>
            <person name="Rana R."/>
            <person name="Patil P.B."/>
            <person name="Korpole S."/>
        </authorList>
    </citation>
    <scope>NUCLEOTIDE SEQUENCE [LARGE SCALE GENOMIC DNA]</scope>
    <source>
        <strain evidence="4 5">UC</strain>
    </source>
</reference>
<dbReference type="Proteomes" id="UP001233535">
    <property type="component" value="Unassembled WGS sequence"/>
</dbReference>
<evidence type="ECO:0000256" key="1">
    <source>
        <dbReference type="ARBA" id="ARBA00022801"/>
    </source>
</evidence>
<protein>
    <submittedName>
        <fullName evidence="4">S9 family peptidase</fullName>
        <ecNumber evidence="4">3.4.-.-</ecNumber>
    </submittedName>
</protein>
<feature type="domain" description="Peptidase S9 prolyl oligopeptidase catalytic" evidence="3">
    <location>
        <begin position="439"/>
        <end position="648"/>
    </location>
</feature>
<dbReference type="InterPro" id="IPR029058">
    <property type="entry name" value="AB_hydrolase_fold"/>
</dbReference>
<keyword evidence="1 4" id="KW-0378">Hydrolase</keyword>
<evidence type="ECO:0000259" key="3">
    <source>
        <dbReference type="Pfam" id="PF00326"/>
    </source>
</evidence>
<evidence type="ECO:0000313" key="4">
    <source>
        <dbReference type="EMBL" id="MDR0183163.1"/>
    </source>
</evidence>
<dbReference type="SUPFAM" id="SSF53474">
    <property type="entry name" value="alpha/beta-Hydrolases"/>
    <property type="match status" value="1"/>
</dbReference>
<dbReference type="PANTHER" id="PTHR42776:SF27">
    <property type="entry name" value="DIPEPTIDYL PEPTIDASE FAMILY MEMBER 6"/>
    <property type="match status" value="1"/>
</dbReference>
<keyword evidence="5" id="KW-1185">Reference proteome</keyword>
<dbReference type="Pfam" id="PF00326">
    <property type="entry name" value="Peptidase_S9"/>
    <property type="match status" value="1"/>
</dbReference>
<accession>A0ABU1CDA1</accession>
<dbReference type="EC" id="3.4.-.-" evidence="4"/>
<dbReference type="EMBL" id="JARUHG010000002">
    <property type="protein sequence ID" value="MDR0183163.1"/>
    <property type="molecule type" value="Genomic_DNA"/>
</dbReference>
<feature type="chain" id="PRO_5046943175" evidence="2">
    <location>
        <begin position="20"/>
        <end position="664"/>
    </location>
</feature>
<name>A0ABU1CDA1_9GAMM</name>
<comment type="caution">
    <text evidence="4">The sequence shown here is derived from an EMBL/GenBank/DDBJ whole genome shotgun (WGS) entry which is preliminary data.</text>
</comment>
<proteinExistence type="predicted"/>
<keyword evidence="2" id="KW-0732">Signal</keyword>
<dbReference type="RefSeq" id="WP_309262318.1">
    <property type="nucleotide sequence ID" value="NZ_JARUHG010000002.1"/>
</dbReference>
<organism evidence="4 5">
    <name type="scientific">Lysobacter arvi</name>
    <dbReference type="NCBI Taxonomy" id="3038776"/>
    <lineage>
        <taxon>Bacteria</taxon>
        <taxon>Pseudomonadati</taxon>
        <taxon>Pseudomonadota</taxon>
        <taxon>Gammaproteobacteria</taxon>
        <taxon>Lysobacterales</taxon>
        <taxon>Lysobacteraceae</taxon>
        <taxon>Lysobacter</taxon>
    </lineage>
</organism>
<dbReference type="PANTHER" id="PTHR42776">
    <property type="entry name" value="SERINE PEPTIDASE S9 FAMILY MEMBER"/>
    <property type="match status" value="1"/>
</dbReference>
<dbReference type="InterPro" id="IPR001375">
    <property type="entry name" value="Peptidase_S9_cat"/>
</dbReference>
<feature type="signal peptide" evidence="2">
    <location>
        <begin position="1"/>
        <end position="19"/>
    </location>
</feature>
<evidence type="ECO:0000313" key="5">
    <source>
        <dbReference type="Proteomes" id="UP001233535"/>
    </source>
</evidence>
<dbReference type="SUPFAM" id="SSF82171">
    <property type="entry name" value="DPP6 N-terminal domain-like"/>
    <property type="match status" value="1"/>
</dbReference>
<dbReference type="Gene3D" id="3.40.50.1820">
    <property type="entry name" value="alpha/beta hydrolase"/>
    <property type="match status" value="1"/>
</dbReference>
<dbReference type="GO" id="GO:0016787">
    <property type="term" value="F:hydrolase activity"/>
    <property type="evidence" value="ECO:0007669"/>
    <property type="project" value="UniProtKB-KW"/>
</dbReference>
<evidence type="ECO:0000256" key="2">
    <source>
        <dbReference type="SAM" id="SignalP"/>
    </source>
</evidence>
<gene>
    <name evidence="4" type="ORF">P8609_09285</name>
</gene>
<sequence length="664" mass="72329">MKHTIVAAALMALSWPAFGSGVDVGAYVRKDEFEDIVISPAGKHFAATVPMEDRTVLVVIERGTNRLAAHFNVGRNTHIADFAWATPERLVISTAEKFGSLDTPRLTGELYAMDADGGKLDMLVGQRLDDGGLGTNIKPKKGNRNVAAFRIDAPPTDARTVLVATVPYTYGPQDVFTTVERMDLYNGRLARVATVPVRNAEFTLDNKGAVRFASGANSDRIRKLYYRANDDAEWDLMTIEKDGRFEEPIGFSADDSVAYLQVEQPRGPDAIVALELATGKRTQVLRHDVVDPSGIIYRNGTHVPIGAYFHDGLPSSAFFDAQAPEARLQKSLEAAFAGSSVTITSQTGDGSVALVRVDSAQNPGDFYLFDTRTKKAEHLLARRQWFDPDKQSPMKPVQLAARDGLPLHGYLTVPRGSNGKNLPMVVMPHGGPFGVRDEWGFDDSVQMLADAGYAVLQVNFRGSGGYGVAFQSAGAREWGGKMQDDVTDATRWAIAQGIADKERICLFGGSYGAYTSLMGVAKEPDLYRCAAGYVGVYDLPTMHTHGDIQQRGSGETYLRDWVGKREELGAVSPNRMAERIKVPVFLAAGGEDERAPIAHSRMMEQALRKANVPVETLYYDTEGHGFYVEAHRREFYTRLLAFLSRSLGGAVATAGSAGDAKTAK</sequence>